<reference evidence="7" key="1">
    <citation type="journal article" date="2019" name="Int. J. Syst. Evol. Microbiol.">
        <title>The Global Catalogue of Microorganisms (GCM) 10K type strain sequencing project: providing services to taxonomists for standard genome sequencing and annotation.</title>
        <authorList>
            <consortium name="The Broad Institute Genomics Platform"/>
            <consortium name="The Broad Institute Genome Sequencing Center for Infectious Disease"/>
            <person name="Wu L."/>
            <person name="Ma J."/>
        </authorList>
    </citation>
    <scope>NUCLEOTIDE SEQUENCE [LARGE SCALE GENOMIC DNA]</scope>
    <source>
        <strain evidence="7">ICMP 19430</strain>
    </source>
</reference>
<protein>
    <submittedName>
        <fullName evidence="6">SNF2-related protein</fullName>
    </submittedName>
</protein>
<dbReference type="CDD" id="cd18012">
    <property type="entry name" value="DEXQc_arch_SWI2_SNF2"/>
    <property type="match status" value="1"/>
</dbReference>
<sequence length="1077" mass="118302">MLSPIDRDHAITTLVRAVGTTTYDRGVRYARGGAVLELDWMPAEGRAVGLVDGTDLYRTTARFKPNTDRLEFSHGECSCPVRMNCKHSVALTVALLDQPETQAVAAPPSWEELLGAALGGDDRRIEGTVPLAVQLTLTPGPRSQFWRLYARLARPGRSGWVNANMAWANLPTMHEVDPRHRDLLTELHTVHQLGGRRRSGYGTAEKDLDLTTITSRRLWALLDEAAGAGIELLYGTKELGALPHPGTAELCVDIDETGGDLVVTPTVRTDDAELPVDVLGFLGEDAHGVIYLRPDDPRAPSPAQWPFRIARLSGTAPRAMQELAIAGASITVPAADADRFATSYYPRLSRAASVRSPNGSFTAPTIEGPTLLLDVAYQARHRAQLHWRFGYAIGATDHEVELAPGHDESFRDAAAERALLAGLDLPLETHRLLGPGGGLLPRVSLEGLDTARLTTELLPLLRGRDDVEVRVEGTAADYRDAGDTLSIGVGTDATDSGDWFDLSITVRVEDAPVPFRDLFAALTAGQSHLLLSDGAYLSLDKPELQRLKDLIAEARDLHEQDPNGLRLSRFQVSLWEEFAALGVVERQAARWREQVQGLLDVAASSTVEAPASLRATLRPYQLDGFRWLNFLWSNGLGGILADDMGLGKTVQSLALICQAREANPSDPPVLIVAPTSVVSNWASEAARFAPHLRVVAVTETAAKRGAPLAESIAGADVVVTSYTLARLDDEEYAALRWSMLLLDEAQFVKNHRSKAYLCMRRIEAPTKIAITGTPMENNLMELWSLLSITAPGLFPNPTRFAEYYRTPIENGGDVELLGRLRRRIKPLILRRTKEQVASDLPAKQEQVLEVELSPRHRKLYDTHLQRERQKILGLVEDVDANRFTILQSLTLLRRLSLDASLIDDQHASITSAKIDALLEQLEDVIEGGHRALVFSQFTGFLDRVRTRLEAEGVGYAYLDGSTRDRAKVLGEFKNGDAPVFLISLKAGGFGLNLTEADYCFLLDPWWNPASEAQAVDRTHRIGQTRNVMVYRLIARDTIEEKVMALQARKSELFASVVDEGGAFNATLSAEDIRELFG</sequence>
<proteinExistence type="predicted"/>
<comment type="caution">
    <text evidence="6">The sequence shown here is derived from an EMBL/GenBank/DDBJ whole genome shotgun (WGS) entry which is preliminary data.</text>
</comment>
<dbReference type="Gene3D" id="3.40.50.300">
    <property type="entry name" value="P-loop containing nucleotide triphosphate hydrolases"/>
    <property type="match status" value="1"/>
</dbReference>
<feature type="domain" description="Helicase ATP-binding" evidence="4">
    <location>
        <begin position="629"/>
        <end position="792"/>
    </location>
</feature>
<evidence type="ECO:0000256" key="1">
    <source>
        <dbReference type="ARBA" id="ARBA00022801"/>
    </source>
</evidence>
<dbReference type="SMART" id="SM00490">
    <property type="entry name" value="HELICc"/>
    <property type="match status" value="1"/>
</dbReference>
<feature type="domain" description="SWIM-type" evidence="3">
    <location>
        <begin position="57"/>
        <end position="96"/>
    </location>
</feature>
<dbReference type="PROSITE" id="PS51192">
    <property type="entry name" value="HELICASE_ATP_BIND_1"/>
    <property type="match status" value="1"/>
</dbReference>
<dbReference type="InterPro" id="IPR038718">
    <property type="entry name" value="SNF2-like_sf"/>
</dbReference>
<dbReference type="PROSITE" id="PS51194">
    <property type="entry name" value="HELICASE_CTER"/>
    <property type="match status" value="1"/>
</dbReference>
<dbReference type="InterPro" id="IPR000330">
    <property type="entry name" value="SNF2_N"/>
</dbReference>
<gene>
    <name evidence="6" type="ORF">ACFQS9_17445</name>
</gene>
<evidence type="ECO:0000259" key="5">
    <source>
        <dbReference type="PROSITE" id="PS51194"/>
    </source>
</evidence>
<dbReference type="InterPro" id="IPR027417">
    <property type="entry name" value="P-loop_NTPase"/>
</dbReference>
<dbReference type="SUPFAM" id="SSF52540">
    <property type="entry name" value="P-loop containing nucleoside triphosphate hydrolases"/>
    <property type="match status" value="2"/>
</dbReference>
<evidence type="ECO:0000313" key="6">
    <source>
        <dbReference type="EMBL" id="MFC7449683.1"/>
    </source>
</evidence>
<keyword evidence="7" id="KW-1185">Reference proteome</keyword>
<keyword evidence="2" id="KW-0862">Zinc</keyword>
<name>A0ABW2S0P1_9NOCA</name>
<organism evidence="6 7">
    <name type="scientific">Rhodococcus daqingensis</name>
    <dbReference type="NCBI Taxonomy" id="2479363"/>
    <lineage>
        <taxon>Bacteria</taxon>
        <taxon>Bacillati</taxon>
        <taxon>Actinomycetota</taxon>
        <taxon>Actinomycetes</taxon>
        <taxon>Mycobacteriales</taxon>
        <taxon>Nocardiaceae</taxon>
        <taxon>Rhodococcus</taxon>
    </lineage>
</organism>
<accession>A0ABW2S0P1</accession>
<evidence type="ECO:0000256" key="2">
    <source>
        <dbReference type="PROSITE-ProRule" id="PRU00325"/>
    </source>
</evidence>
<dbReference type="EMBL" id="JBHTCS010000021">
    <property type="protein sequence ID" value="MFC7449683.1"/>
    <property type="molecule type" value="Genomic_DNA"/>
</dbReference>
<dbReference type="InterPro" id="IPR007527">
    <property type="entry name" value="Znf_SWIM"/>
</dbReference>
<dbReference type="Proteomes" id="UP001596484">
    <property type="component" value="Unassembled WGS sequence"/>
</dbReference>
<dbReference type="InterPro" id="IPR014001">
    <property type="entry name" value="Helicase_ATP-bd"/>
</dbReference>
<dbReference type="Pfam" id="PF00271">
    <property type="entry name" value="Helicase_C"/>
    <property type="match status" value="1"/>
</dbReference>
<dbReference type="PROSITE" id="PS50966">
    <property type="entry name" value="ZF_SWIM"/>
    <property type="match status" value="1"/>
</dbReference>
<dbReference type="InterPro" id="IPR049730">
    <property type="entry name" value="SNF2/RAD54-like_C"/>
</dbReference>
<keyword evidence="2" id="KW-0479">Metal-binding</keyword>
<dbReference type="CDD" id="cd18793">
    <property type="entry name" value="SF2_C_SNF"/>
    <property type="match status" value="1"/>
</dbReference>
<evidence type="ECO:0000259" key="4">
    <source>
        <dbReference type="PROSITE" id="PS51192"/>
    </source>
</evidence>
<dbReference type="RefSeq" id="WP_378406929.1">
    <property type="nucleotide sequence ID" value="NZ_JBHTCS010000021.1"/>
</dbReference>
<dbReference type="Pfam" id="PF00176">
    <property type="entry name" value="SNF2-rel_dom"/>
    <property type="match status" value="1"/>
</dbReference>
<dbReference type="SMART" id="SM00487">
    <property type="entry name" value="DEXDc"/>
    <property type="match status" value="1"/>
</dbReference>
<evidence type="ECO:0000259" key="3">
    <source>
        <dbReference type="PROSITE" id="PS50966"/>
    </source>
</evidence>
<evidence type="ECO:0000313" key="7">
    <source>
        <dbReference type="Proteomes" id="UP001596484"/>
    </source>
</evidence>
<dbReference type="InterPro" id="IPR001650">
    <property type="entry name" value="Helicase_C-like"/>
</dbReference>
<keyword evidence="2" id="KW-0863">Zinc-finger</keyword>
<dbReference type="PANTHER" id="PTHR10799">
    <property type="entry name" value="SNF2/RAD54 HELICASE FAMILY"/>
    <property type="match status" value="1"/>
</dbReference>
<keyword evidence="1" id="KW-0378">Hydrolase</keyword>
<feature type="domain" description="Helicase C-terminal" evidence="5">
    <location>
        <begin position="917"/>
        <end position="1073"/>
    </location>
</feature>
<dbReference type="Gene3D" id="3.40.50.10810">
    <property type="entry name" value="Tandem AAA-ATPase domain"/>
    <property type="match status" value="1"/>
</dbReference>